<dbReference type="GO" id="GO:0006508">
    <property type="term" value="P:proteolysis"/>
    <property type="evidence" value="ECO:0007669"/>
    <property type="project" value="UniProtKB-KW"/>
</dbReference>
<dbReference type="Pfam" id="PF00905">
    <property type="entry name" value="Transpeptidase"/>
    <property type="match status" value="1"/>
</dbReference>
<keyword evidence="15" id="KW-0961">Cell wall biogenesis/degradation</keyword>
<keyword evidence="5" id="KW-1003">Cell membrane</keyword>
<dbReference type="Proteomes" id="UP000260862">
    <property type="component" value="Unassembled WGS sequence"/>
</dbReference>
<dbReference type="Proteomes" id="UP000283485">
    <property type="component" value="Unassembled WGS sequence"/>
</dbReference>
<evidence type="ECO:0000256" key="11">
    <source>
        <dbReference type="ARBA" id="ARBA00022960"/>
    </source>
</evidence>
<dbReference type="GO" id="GO:0009252">
    <property type="term" value="P:peptidoglycan biosynthetic process"/>
    <property type="evidence" value="ECO:0007669"/>
    <property type="project" value="UniProtKB-KW"/>
</dbReference>
<keyword evidence="18" id="KW-0812">Transmembrane</keyword>
<evidence type="ECO:0000256" key="16">
    <source>
        <dbReference type="ARBA" id="ARBA00034000"/>
    </source>
</evidence>
<evidence type="ECO:0000313" key="24">
    <source>
        <dbReference type="Proteomes" id="UP000283485"/>
    </source>
</evidence>
<dbReference type="SUPFAM" id="SSF53955">
    <property type="entry name" value="Lysozyme-like"/>
    <property type="match status" value="1"/>
</dbReference>
<reference evidence="23 24" key="1">
    <citation type="submission" date="2018-08" db="EMBL/GenBank/DDBJ databases">
        <title>A genome reference for cultivated species of the human gut microbiota.</title>
        <authorList>
            <person name="Zou Y."/>
            <person name="Xue W."/>
            <person name="Luo G."/>
        </authorList>
    </citation>
    <scope>NUCLEOTIDE SEQUENCE [LARGE SCALE GENOMIC DNA]</scope>
    <source>
        <strain evidence="22 24">AM23-23</strain>
        <strain evidence="21 23">TF10-3AC</strain>
    </source>
</reference>
<dbReference type="GO" id="GO:0008360">
    <property type="term" value="P:regulation of cell shape"/>
    <property type="evidence" value="ECO:0007669"/>
    <property type="project" value="UniProtKB-KW"/>
</dbReference>
<dbReference type="Pfam" id="PF00912">
    <property type="entry name" value="Transgly"/>
    <property type="match status" value="1"/>
</dbReference>
<evidence type="ECO:0000256" key="2">
    <source>
        <dbReference type="ARBA" id="ARBA00004752"/>
    </source>
</evidence>
<evidence type="ECO:0000256" key="8">
    <source>
        <dbReference type="ARBA" id="ARBA00022676"/>
    </source>
</evidence>
<dbReference type="Gene3D" id="1.10.3810.10">
    <property type="entry name" value="Biosynthetic peptidoglycan transglycosylase-like"/>
    <property type="match status" value="1"/>
</dbReference>
<dbReference type="InterPro" id="IPR001264">
    <property type="entry name" value="Glyco_trans_51"/>
</dbReference>
<accession>A0A3E4N2K5</accession>
<evidence type="ECO:0000256" key="9">
    <source>
        <dbReference type="ARBA" id="ARBA00022679"/>
    </source>
</evidence>
<keyword evidence="6" id="KW-0121">Carboxypeptidase</keyword>
<dbReference type="EMBL" id="QSQT01000012">
    <property type="protein sequence ID" value="RGK56163.1"/>
    <property type="molecule type" value="Genomic_DNA"/>
</dbReference>
<keyword evidence="13 18" id="KW-0472">Membrane</keyword>
<dbReference type="GO" id="GO:0009002">
    <property type="term" value="F:serine-type D-Ala-D-Ala carboxypeptidase activity"/>
    <property type="evidence" value="ECO:0007669"/>
    <property type="project" value="UniProtKB-EC"/>
</dbReference>
<dbReference type="GO" id="GO:0005886">
    <property type="term" value="C:plasma membrane"/>
    <property type="evidence" value="ECO:0007669"/>
    <property type="project" value="UniProtKB-SubCell"/>
</dbReference>
<evidence type="ECO:0000259" key="20">
    <source>
        <dbReference type="Pfam" id="PF00912"/>
    </source>
</evidence>
<keyword evidence="11" id="KW-0133">Cell shape</keyword>
<comment type="pathway">
    <text evidence="2">Cell wall biogenesis; peptidoglycan biosynthesis.</text>
</comment>
<dbReference type="EMBL" id="QRHQ01000026">
    <property type="protein sequence ID" value="RHF88473.1"/>
    <property type="molecule type" value="Genomic_DNA"/>
</dbReference>
<keyword evidence="8" id="KW-0328">Glycosyltransferase</keyword>
<organism evidence="21 23">
    <name type="scientific">Phocaeicola plebeius</name>
    <dbReference type="NCBI Taxonomy" id="310297"/>
    <lineage>
        <taxon>Bacteria</taxon>
        <taxon>Pseudomonadati</taxon>
        <taxon>Bacteroidota</taxon>
        <taxon>Bacteroidia</taxon>
        <taxon>Bacteroidales</taxon>
        <taxon>Bacteroidaceae</taxon>
        <taxon>Phocaeicola</taxon>
    </lineage>
</organism>
<sequence length="806" mass="91470">MVKQRDMKKAVSFLIRLFQQLLSRITKFGKQCISWYVHTFRKLPWYGRTGMGILTGIGMLIVLLVMIDLNFLWLFGKSPSMFNIKEPIQHIASEIYSADGKLIGKFYSENRTPVEYKDISPILVKTLVCTEDERFYKHFGIDFEGVFAAAKDYVAHGTARGASTITQQLVKNLFKVRSQYSTGLLGHIPGVKLLIMKAKEWVTAVKIEMLYSKEEILTMYFNTVDFGSNAFGIKTACHTYFNTTPDKITVEQAATLIGLLKATTYYNPKINPKNSLSRRNVVLGKLYEHHVLNKHQLDSIRKLPTILKFKQENYYTGPALYFREAIANELKEWCKENNTDLYGDGLKIYTTLDSRLQQYAEEAVNRQMREVQKRFDAHWGTQAPWRDRNGEEIPRFIEELAEKTPAYQYLSHKYGNQTDSITYYLNQPHRCKVFDYDLGQKDTLFSTMDSIRYMERFMHCGFVAIAPHTGEVKAWVGDINFQSWKYDKVLSKRQPGSTFKLFVYTEAMNQGLSPCDLRVDENIPWEVEENGEKKLWMPHNANGGATLDTMSLKMAFAQSVNTIAANIAHEVGIHQIATTAHRMGIQTKLEETPALSLGASDVSLLELVSAYGTVVNDGEAIQPTLITRVENKDGKVIYQQEAEATQAIPYASAYLMQQMLRGGLTCPKGTSQALWRFRIFDKGTEFGGKTGTSSNHSDAWFVGISPNLVGGAWVGGEYRSIHFRTGELGQGSRTALPVFGYFMEKVLANPELAALYAKKFPSPKEKLDRSWDCNDYFPHYCDSDSILITLGDSLLFEAEHAAPTED</sequence>
<dbReference type="SUPFAM" id="SSF56601">
    <property type="entry name" value="beta-lactamase/transpeptidase-like"/>
    <property type="match status" value="1"/>
</dbReference>
<evidence type="ECO:0000256" key="17">
    <source>
        <dbReference type="ARBA" id="ARBA00049902"/>
    </source>
</evidence>
<dbReference type="GO" id="GO:0071555">
    <property type="term" value="P:cell wall organization"/>
    <property type="evidence" value="ECO:0007669"/>
    <property type="project" value="UniProtKB-KW"/>
</dbReference>
<evidence type="ECO:0000313" key="21">
    <source>
        <dbReference type="EMBL" id="RGK56163.1"/>
    </source>
</evidence>
<keyword evidence="14" id="KW-0511">Multifunctional enzyme</keyword>
<evidence type="ECO:0000256" key="12">
    <source>
        <dbReference type="ARBA" id="ARBA00022984"/>
    </source>
</evidence>
<dbReference type="GO" id="GO:0008955">
    <property type="term" value="F:peptidoglycan glycosyltransferase activity"/>
    <property type="evidence" value="ECO:0007669"/>
    <property type="project" value="UniProtKB-EC"/>
</dbReference>
<gene>
    <name evidence="22" type="ORF">DW653_12250</name>
    <name evidence="21" type="ORF">DXD04_07930</name>
</gene>
<evidence type="ECO:0000256" key="1">
    <source>
        <dbReference type="ARBA" id="ARBA00004236"/>
    </source>
</evidence>
<keyword evidence="10" id="KW-0378">Hydrolase</keyword>
<dbReference type="GO" id="GO:0030288">
    <property type="term" value="C:outer membrane-bounded periplasmic space"/>
    <property type="evidence" value="ECO:0007669"/>
    <property type="project" value="TreeGrafter"/>
</dbReference>
<evidence type="ECO:0000256" key="14">
    <source>
        <dbReference type="ARBA" id="ARBA00023268"/>
    </source>
</evidence>
<comment type="caution">
    <text evidence="21">The sequence shown here is derived from an EMBL/GenBank/DDBJ whole genome shotgun (WGS) entry which is preliminary data.</text>
</comment>
<comment type="similarity">
    <text evidence="4">In the N-terminal section; belongs to the glycosyltransferase 51 family.</text>
</comment>
<feature type="domain" description="Penicillin-binding protein transpeptidase" evidence="19">
    <location>
        <begin position="461"/>
        <end position="706"/>
    </location>
</feature>
<evidence type="ECO:0000256" key="5">
    <source>
        <dbReference type="ARBA" id="ARBA00022475"/>
    </source>
</evidence>
<comment type="similarity">
    <text evidence="3">In the C-terminal section; belongs to the transpeptidase family.</text>
</comment>
<dbReference type="PANTHER" id="PTHR32282">
    <property type="entry name" value="BINDING PROTEIN TRANSPEPTIDASE, PUTATIVE-RELATED"/>
    <property type="match status" value="1"/>
</dbReference>
<dbReference type="PANTHER" id="PTHR32282:SF11">
    <property type="entry name" value="PENICILLIN-BINDING PROTEIN 1B"/>
    <property type="match status" value="1"/>
</dbReference>
<protein>
    <submittedName>
        <fullName evidence="21">Penicillin-binding protein</fullName>
    </submittedName>
</protein>
<evidence type="ECO:0000256" key="6">
    <source>
        <dbReference type="ARBA" id="ARBA00022645"/>
    </source>
</evidence>
<dbReference type="InterPro" id="IPR050396">
    <property type="entry name" value="Glycosyltr_51/Transpeptidase"/>
</dbReference>
<evidence type="ECO:0000259" key="19">
    <source>
        <dbReference type="Pfam" id="PF00905"/>
    </source>
</evidence>
<evidence type="ECO:0000313" key="22">
    <source>
        <dbReference type="EMBL" id="RHF88473.1"/>
    </source>
</evidence>
<feature type="transmembrane region" description="Helical" evidence="18">
    <location>
        <begin position="51"/>
        <end position="75"/>
    </location>
</feature>
<keyword evidence="23" id="KW-1185">Reference proteome</keyword>
<evidence type="ECO:0000256" key="18">
    <source>
        <dbReference type="SAM" id="Phobius"/>
    </source>
</evidence>
<dbReference type="GO" id="GO:0008658">
    <property type="term" value="F:penicillin binding"/>
    <property type="evidence" value="ECO:0007669"/>
    <property type="project" value="InterPro"/>
</dbReference>
<comment type="catalytic activity">
    <reaction evidence="17">
        <text>[GlcNAc-(1-&gt;4)-Mur2Ac(oyl-L-Ala-gamma-D-Glu-L-Lys-D-Ala-D-Ala)](n)-di-trans,octa-cis-undecaprenyl diphosphate + beta-D-GlcNAc-(1-&gt;4)-Mur2Ac(oyl-L-Ala-gamma-D-Glu-L-Lys-D-Ala-D-Ala)-di-trans,octa-cis-undecaprenyl diphosphate = [GlcNAc-(1-&gt;4)-Mur2Ac(oyl-L-Ala-gamma-D-Glu-L-Lys-D-Ala-D-Ala)](n+1)-di-trans,octa-cis-undecaprenyl diphosphate + di-trans,octa-cis-undecaprenyl diphosphate + H(+)</text>
        <dbReference type="Rhea" id="RHEA:23708"/>
        <dbReference type="Rhea" id="RHEA-COMP:9602"/>
        <dbReference type="Rhea" id="RHEA-COMP:9603"/>
        <dbReference type="ChEBI" id="CHEBI:15378"/>
        <dbReference type="ChEBI" id="CHEBI:58405"/>
        <dbReference type="ChEBI" id="CHEBI:60033"/>
        <dbReference type="ChEBI" id="CHEBI:78435"/>
        <dbReference type="EC" id="2.4.99.28"/>
    </reaction>
</comment>
<evidence type="ECO:0000256" key="13">
    <source>
        <dbReference type="ARBA" id="ARBA00023136"/>
    </source>
</evidence>
<evidence type="ECO:0000256" key="3">
    <source>
        <dbReference type="ARBA" id="ARBA00007090"/>
    </source>
</evidence>
<evidence type="ECO:0000256" key="4">
    <source>
        <dbReference type="ARBA" id="ARBA00007739"/>
    </source>
</evidence>
<comment type="subcellular location">
    <subcellularLocation>
        <location evidence="1">Cell membrane</location>
    </subcellularLocation>
</comment>
<evidence type="ECO:0000256" key="15">
    <source>
        <dbReference type="ARBA" id="ARBA00023316"/>
    </source>
</evidence>
<keyword evidence="12" id="KW-0573">Peptidoglycan synthesis</keyword>
<dbReference type="Gene3D" id="3.40.710.10">
    <property type="entry name" value="DD-peptidase/beta-lactamase superfamily"/>
    <property type="match status" value="2"/>
</dbReference>
<dbReference type="InterPro" id="IPR012338">
    <property type="entry name" value="Beta-lactam/transpept-like"/>
</dbReference>
<feature type="domain" description="Glycosyl transferase family 51" evidence="20">
    <location>
        <begin position="100"/>
        <end position="286"/>
    </location>
</feature>
<keyword evidence="7" id="KW-0645">Protease</keyword>
<comment type="catalytic activity">
    <reaction evidence="16">
        <text>Preferential cleavage: (Ac)2-L-Lys-D-Ala-|-D-Ala. Also transpeptidation of peptidyl-alanyl moieties that are N-acyl substituents of D-alanine.</text>
        <dbReference type="EC" id="3.4.16.4"/>
    </reaction>
</comment>
<evidence type="ECO:0000313" key="23">
    <source>
        <dbReference type="Proteomes" id="UP000260862"/>
    </source>
</evidence>
<proteinExistence type="inferred from homology"/>
<evidence type="ECO:0000256" key="7">
    <source>
        <dbReference type="ARBA" id="ARBA00022670"/>
    </source>
</evidence>
<dbReference type="InterPro" id="IPR036950">
    <property type="entry name" value="PBP_transglycosylase"/>
</dbReference>
<dbReference type="InterPro" id="IPR001460">
    <property type="entry name" value="PCN-bd_Tpept"/>
</dbReference>
<dbReference type="InterPro" id="IPR023346">
    <property type="entry name" value="Lysozyme-like_dom_sf"/>
</dbReference>
<keyword evidence="9" id="KW-0808">Transferase</keyword>
<dbReference type="AlphaFoldDB" id="A0A3E4N2K5"/>
<name>A0A3E4N2K5_9BACT</name>
<evidence type="ECO:0000256" key="10">
    <source>
        <dbReference type="ARBA" id="ARBA00022801"/>
    </source>
</evidence>
<keyword evidence="18" id="KW-1133">Transmembrane helix</keyword>